<proteinExistence type="predicted"/>
<organism evidence="2 3">
    <name type="scientific">Clohesyomyces aquaticus</name>
    <dbReference type="NCBI Taxonomy" id="1231657"/>
    <lineage>
        <taxon>Eukaryota</taxon>
        <taxon>Fungi</taxon>
        <taxon>Dikarya</taxon>
        <taxon>Ascomycota</taxon>
        <taxon>Pezizomycotina</taxon>
        <taxon>Dothideomycetes</taxon>
        <taxon>Pleosporomycetidae</taxon>
        <taxon>Pleosporales</taxon>
        <taxon>Lindgomycetaceae</taxon>
        <taxon>Clohesyomyces</taxon>
    </lineage>
</organism>
<evidence type="ECO:0000256" key="1">
    <source>
        <dbReference type="SAM" id="Phobius"/>
    </source>
</evidence>
<name>A0A1Y1YHF8_9PLEO</name>
<accession>A0A1Y1YHF8</accession>
<evidence type="ECO:0000313" key="2">
    <source>
        <dbReference type="EMBL" id="ORX97452.1"/>
    </source>
</evidence>
<feature type="transmembrane region" description="Helical" evidence="1">
    <location>
        <begin position="20"/>
        <end position="41"/>
    </location>
</feature>
<dbReference type="EMBL" id="MCFA01000234">
    <property type="protein sequence ID" value="ORX97452.1"/>
    <property type="molecule type" value="Genomic_DNA"/>
</dbReference>
<dbReference type="Proteomes" id="UP000193144">
    <property type="component" value="Unassembled WGS sequence"/>
</dbReference>
<keyword evidence="3" id="KW-1185">Reference proteome</keyword>
<gene>
    <name evidence="2" type="ORF">BCR34DRAFT_166356</name>
</gene>
<evidence type="ECO:0000313" key="3">
    <source>
        <dbReference type="Proteomes" id="UP000193144"/>
    </source>
</evidence>
<sequence length="165" mass="17922">MSSFGKDLGVRVNVVGYVWHLWLWLWSCLVCIASSSCVCGARGVRKGGVQGPRTCFGRGRRAVGSNLRVCLPLRASLLYCWVSERKKKRYEVGMCIQGSLRGRIRMYRGLNCTGQGRGFDSRGCAVAWCCAMMQAAMSAVFKAVLGASLTVLEGAGVPWGGSADW</sequence>
<keyword evidence="1" id="KW-0472">Membrane</keyword>
<reference evidence="2 3" key="1">
    <citation type="submission" date="2016-07" db="EMBL/GenBank/DDBJ databases">
        <title>Pervasive Adenine N6-methylation of Active Genes in Fungi.</title>
        <authorList>
            <consortium name="DOE Joint Genome Institute"/>
            <person name="Mondo S.J."/>
            <person name="Dannebaum R.O."/>
            <person name="Kuo R.C."/>
            <person name="Labutti K."/>
            <person name="Haridas S."/>
            <person name="Kuo A."/>
            <person name="Salamov A."/>
            <person name="Ahrendt S.R."/>
            <person name="Lipzen A."/>
            <person name="Sullivan W."/>
            <person name="Andreopoulos W.B."/>
            <person name="Clum A."/>
            <person name="Lindquist E."/>
            <person name="Daum C."/>
            <person name="Ramamoorthy G.K."/>
            <person name="Gryganskyi A."/>
            <person name="Culley D."/>
            <person name="Magnuson J.K."/>
            <person name="James T.Y."/>
            <person name="O'Malley M.A."/>
            <person name="Stajich J.E."/>
            <person name="Spatafora J.W."/>
            <person name="Visel A."/>
            <person name="Grigoriev I.V."/>
        </authorList>
    </citation>
    <scope>NUCLEOTIDE SEQUENCE [LARGE SCALE GENOMIC DNA]</scope>
    <source>
        <strain evidence="2 3">CBS 115471</strain>
    </source>
</reference>
<protein>
    <submittedName>
        <fullName evidence="2">Uncharacterized protein</fullName>
    </submittedName>
</protein>
<keyword evidence="1" id="KW-0812">Transmembrane</keyword>
<keyword evidence="1" id="KW-1133">Transmembrane helix</keyword>
<dbReference type="AlphaFoldDB" id="A0A1Y1YHF8"/>
<comment type="caution">
    <text evidence="2">The sequence shown here is derived from an EMBL/GenBank/DDBJ whole genome shotgun (WGS) entry which is preliminary data.</text>
</comment>